<organism evidence="3 4">
    <name type="scientific">Anabarilius grahami</name>
    <name type="common">Kanglang fish</name>
    <name type="synonym">Barilius grahami</name>
    <dbReference type="NCBI Taxonomy" id="495550"/>
    <lineage>
        <taxon>Eukaryota</taxon>
        <taxon>Metazoa</taxon>
        <taxon>Chordata</taxon>
        <taxon>Craniata</taxon>
        <taxon>Vertebrata</taxon>
        <taxon>Euteleostomi</taxon>
        <taxon>Actinopterygii</taxon>
        <taxon>Neopterygii</taxon>
        <taxon>Teleostei</taxon>
        <taxon>Ostariophysi</taxon>
        <taxon>Cypriniformes</taxon>
        <taxon>Xenocyprididae</taxon>
        <taxon>Xenocypridinae</taxon>
        <taxon>Xenocypridinae incertae sedis</taxon>
        <taxon>Anabarilius</taxon>
    </lineage>
</organism>
<sequence>MDFRASGCASALHPSSFTGILFPSVSALVLAPSVVTPFCQAPVLASVPQSGGIALDFRACDVNPGYCLCGFAVISTSPSSASIHQPQGSVQESRQWSLTHPPPEPPPSLHRCIVYGARTHLAVCGSVDSSSEVESCTGWGVKVHASSSSFSSSSSCIPLQSPDTE</sequence>
<dbReference type="AlphaFoldDB" id="A0A3N0XQH8"/>
<feature type="region of interest" description="Disordered" evidence="1">
    <location>
        <begin position="146"/>
        <end position="165"/>
    </location>
</feature>
<reference evidence="3 4" key="1">
    <citation type="submission" date="2018-10" db="EMBL/GenBank/DDBJ databases">
        <title>Genome assembly for a Yunnan-Guizhou Plateau 3E fish, Anabarilius grahami (Regan), and its evolutionary and genetic applications.</title>
        <authorList>
            <person name="Jiang W."/>
        </authorList>
    </citation>
    <scope>NUCLEOTIDE SEQUENCE [LARGE SCALE GENOMIC DNA]</scope>
    <source>
        <strain evidence="3">AG-KIZ</strain>
        <tissue evidence="3">Muscle</tissue>
    </source>
</reference>
<name>A0A3N0XQH8_ANAGA</name>
<feature type="compositionally biased region" description="Polar residues" evidence="1">
    <location>
        <begin position="82"/>
        <end position="98"/>
    </location>
</feature>
<keyword evidence="2" id="KW-0732">Signal</keyword>
<accession>A0A3N0XQH8</accession>
<feature type="signal peptide" evidence="2">
    <location>
        <begin position="1"/>
        <end position="27"/>
    </location>
</feature>
<evidence type="ECO:0000313" key="4">
    <source>
        <dbReference type="Proteomes" id="UP000281406"/>
    </source>
</evidence>
<evidence type="ECO:0000313" key="3">
    <source>
        <dbReference type="EMBL" id="ROI83704.1"/>
    </source>
</evidence>
<proteinExistence type="predicted"/>
<gene>
    <name evidence="3" type="ORF">DPX16_14646</name>
</gene>
<dbReference type="Proteomes" id="UP000281406">
    <property type="component" value="Unassembled WGS sequence"/>
</dbReference>
<feature type="compositionally biased region" description="Low complexity" evidence="1">
    <location>
        <begin position="146"/>
        <end position="155"/>
    </location>
</feature>
<dbReference type="EMBL" id="RJVU01067364">
    <property type="protein sequence ID" value="ROI83704.1"/>
    <property type="molecule type" value="Genomic_DNA"/>
</dbReference>
<feature type="region of interest" description="Disordered" evidence="1">
    <location>
        <begin position="82"/>
        <end position="104"/>
    </location>
</feature>
<evidence type="ECO:0000256" key="1">
    <source>
        <dbReference type="SAM" id="MobiDB-lite"/>
    </source>
</evidence>
<comment type="caution">
    <text evidence="3">The sequence shown here is derived from an EMBL/GenBank/DDBJ whole genome shotgun (WGS) entry which is preliminary data.</text>
</comment>
<feature type="chain" id="PRO_5018104761" evidence="2">
    <location>
        <begin position="28"/>
        <end position="165"/>
    </location>
</feature>
<evidence type="ECO:0000256" key="2">
    <source>
        <dbReference type="SAM" id="SignalP"/>
    </source>
</evidence>
<protein>
    <submittedName>
        <fullName evidence="3">Uncharacterized protein</fullName>
    </submittedName>
</protein>
<feature type="compositionally biased region" description="Polar residues" evidence="1">
    <location>
        <begin position="156"/>
        <end position="165"/>
    </location>
</feature>
<keyword evidence="4" id="KW-1185">Reference proteome</keyword>